<name>A0AA38IJQ2_9CUCU</name>
<reference evidence="2" key="1">
    <citation type="journal article" date="2023" name="G3 (Bethesda)">
        <title>Whole genome assemblies of Zophobas morio and Tenebrio molitor.</title>
        <authorList>
            <person name="Kaur S."/>
            <person name="Stinson S.A."/>
            <person name="diCenzo G.C."/>
        </authorList>
    </citation>
    <scope>NUCLEOTIDE SEQUENCE</scope>
    <source>
        <strain evidence="2">QUZm001</strain>
    </source>
</reference>
<organism evidence="2 3">
    <name type="scientific">Zophobas morio</name>
    <dbReference type="NCBI Taxonomy" id="2755281"/>
    <lineage>
        <taxon>Eukaryota</taxon>
        <taxon>Metazoa</taxon>
        <taxon>Ecdysozoa</taxon>
        <taxon>Arthropoda</taxon>
        <taxon>Hexapoda</taxon>
        <taxon>Insecta</taxon>
        <taxon>Pterygota</taxon>
        <taxon>Neoptera</taxon>
        <taxon>Endopterygota</taxon>
        <taxon>Coleoptera</taxon>
        <taxon>Polyphaga</taxon>
        <taxon>Cucujiformia</taxon>
        <taxon>Tenebrionidae</taxon>
        <taxon>Zophobas</taxon>
    </lineage>
</organism>
<feature type="region of interest" description="Disordered" evidence="1">
    <location>
        <begin position="49"/>
        <end position="100"/>
    </location>
</feature>
<evidence type="ECO:0000313" key="3">
    <source>
        <dbReference type="Proteomes" id="UP001168821"/>
    </source>
</evidence>
<dbReference type="AlphaFoldDB" id="A0AA38IJQ2"/>
<accession>A0AA38IJQ2</accession>
<evidence type="ECO:0000256" key="1">
    <source>
        <dbReference type="SAM" id="MobiDB-lite"/>
    </source>
</evidence>
<sequence length="100" mass="11214">MNPHRYRSPFAEPPPYAIWPPAPPPLRKLPSVRRSLLPGAVAAAARCRPRSFPPSRCVPPPPDGVRVENFSTWPDKSHASTPETDQTTQRETSPEEFPDY</sequence>
<proteinExistence type="predicted"/>
<protein>
    <submittedName>
        <fullName evidence="2">Uncharacterized protein</fullName>
    </submittedName>
</protein>
<comment type="caution">
    <text evidence="2">The sequence shown here is derived from an EMBL/GenBank/DDBJ whole genome shotgun (WGS) entry which is preliminary data.</text>
</comment>
<keyword evidence="3" id="KW-1185">Reference proteome</keyword>
<evidence type="ECO:0000313" key="2">
    <source>
        <dbReference type="EMBL" id="KAJ3658187.1"/>
    </source>
</evidence>
<dbReference type="EMBL" id="JALNTZ010000003">
    <property type="protein sequence ID" value="KAJ3658187.1"/>
    <property type="molecule type" value="Genomic_DNA"/>
</dbReference>
<dbReference type="Proteomes" id="UP001168821">
    <property type="component" value="Unassembled WGS sequence"/>
</dbReference>
<feature type="compositionally biased region" description="Polar residues" evidence="1">
    <location>
        <begin position="69"/>
        <end position="91"/>
    </location>
</feature>
<gene>
    <name evidence="2" type="ORF">Zmor_009942</name>
</gene>